<feature type="region of interest" description="Disordered" evidence="1">
    <location>
        <begin position="29"/>
        <end position="55"/>
    </location>
</feature>
<organism evidence="2 3">
    <name type="scientific">Vibrio cholerae</name>
    <dbReference type="NCBI Taxonomy" id="666"/>
    <lineage>
        <taxon>Bacteria</taxon>
        <taxon>Pseudomonadati</taxon>
        <taxon>Pseudomonadota</taxon>
        <taxon>Gammaproteobacteria</taxon>
        <taxon>Vibrionales</taxon>
        <taxon>Vibrionaceae</taxon>
        <taxon>Vibrio</taxon>
    </lineage>
</organism>
<evidence type="ECO:0000256" key="1">
    <source>
        <dbReference type="SAM" id="MobiDB-lite"/>
    </source>
</evidence>
<proteinExistence type="predicted"/>
<dbReference type="Proteomes" id="UP000046067">
    <property type="component" value="Unassembled WGS sequence"/>
</dbReference>
<sequence>MVPLSMSHTKTATAAFLPPMRSTLVAPGFCEPTSRGSGRRRTRQINTALEIDPSR</sequence>
<gene>
    <name evidence="2" type="ORF">ERS013201_01882</name>
</gene>
<evidence type="ECO:0000313" key="3">
    <source>
        <dbReference type="Proteomes" id="UP000046067"/>
    </source>
</evidence>
<accession>A0A655XKT4</accession>
<dbReference type="AlphaFoldDB" id="A0A655XKT4"/>
<protein>
    <submittedName>
        <fullName evidence="2">Uncharacterized protein</fullName>
    </submittedName>
</protein>
<dbReference type="EMBL" id="CWQJ01000010">
    <property type="protein sequence ID" value="CSC14563.1"/>
    <property type="molecule type" value="Genomic_DNA"/>
</dbReference>
<name>A0A655XKT4_VIBCL</name>
<evidence type="ECO:0000313" key="2">
    <source>
        <dbReference type="EMBL" id="CSC14563.1"/>
    </source>
</evidence>
<reference evidence="2 3" key="1">
    <citation type="submission" date="2015-07" db="EMBL/GenBank/DDBJ databases">
        <authorList>
            <consortium name="Pathogen Informatics"/>
        </authorList>
    </citation>
    <scope>NUCLEOTIDE SEQUENCE [LARGE SCALE GENOMIC DNA]</scope>
    <source>
        <strain evidence="2 3">A325</strain>
    </source>
</reference>